<evidence type="ECO:0000313" key="2">
    <source>
        <dbReference type="RefSeq" id="XP_075098366.1"/>
    </source>
</evidence>
<proteinExistence type="predicted"/>
<organism evidence="1 2">
    <name type="scientific">Nicotiana tabacum</name>
    <name type="common">Common tobacco</name>
    <dbReference type="NCBI Taxonomy" id="4097"/>
    <lineage>
        <taxon>Eukaryota</taxon>
        <taxon>Viridiplantae</taxon>
        <taxon>Streptophyta</taxon>
        <taxon>Embryophyta</taxon>
        <taxon>Tracheophyta</taxon>
        <taxon>Spermatophyta</taxon>
        <taxon>Magnoliopsida</taxon>
        <taxon>eudicotyledons</taxon>
        <taxon>Gunneridae</taxon>
        <taxon>Pentapetalae</taxon>
        <taxon>asterids</taxon>
        <taxon>lamiids</taxon>
        <taxon>Solanales</taxon>
        <taxon>Solanaceae</taxon>
        <taxon>Nicotianoideae</taxon>
        <taxon>Nicotianeae</taxon>
        <taxon>Nicotiana</taxon>
    </lineage>
</organism>
<name>A0AC58TMC1_TOBAC</name>
<dbReference type="RefSeq" id="XP_075098366.1">
    <property type="nucleotide sequence ID" value="XM_075242265.1"/>
</dbReference>
<dbReference type="Proteomes" id="UP000790787">
    <property type="component" value="Chromosome 21"/>
</dbReference>
<sequence>MGFLHNDPIIGSNNELEQDIKNQTSSELKQETNPFDIFTPDLDEFSCSFADSFLDFDSLKDFLAESPTVDCMADVKQDPFEVCNEEAVFGTVNGCNEVGISEICEKIEVFDAADRENEVGIGGICEKVEVFNRNDEVSIGGIPEKINVFGAVVRDNKVGIGGNCEKADFFDTVDRDNEVGIAGIRKKVEVFEAVERDGDVGISGIYEKIEVEKEGDVEGCEKLSYLNLENSKMGVIEKMGKVSINGSGSDIVRENDEVENISRDDERNVTSENKNTGKCDVSKGGDSDTESETESSSCSSLSEFTSSDEGGKRREDRKVRGIKGEMELEEGEIQTSDVDVDEMVAWSEDEEEDSGVKGPIRSKNELPVLPLVPIVKATLLPHHQTLPVGVVSAILGAQIVVEGVEKHNPLSDGSLLWITESRSPLGIVDEIFGPVKNPYYIVRYNSESEVPTEINQGTLISFVPEFANHVLNDGSLYKKGYDASGENDEEVSADEEFSDDEKEAEYKRILKMKKRGTNDEKVGNKKKDKKKFRNRFQNSKCEQAVKPPVEQSQNLVPPVTGSSQGQRSGNRTDLVPSFHHPQQAPAFAAPSSGVWTNIIPNQQPGNMGLPNTLPTIGMPWQQQCHPQQMFQMPLPNGVPLQQQFNPGPPPNFILPFLQPDFGTGQAFAPWPALGQNGFNQPPFALGGLPGQLAHLPFNLGGQIPVNVPQAGANNNSHPPAAVPAINGSLNFNQGNHFGGGWNANFQGGGSFGPQTGDNSNSQQPAAVPAINGSLNFNQSNHFVGGWNANFQGGGGFGPQTGDSSNSQQPAAVPVNGPETGDSNNSHPPAIVPGNTNGCLNFNQGNHFGGGRRGNGRGGGGRFGRGRGRGRAQRY</sequence>
<accession>A0AC58TMC1</accession>
<reference evidence="1" key="1">
    <citation type="journal article" date="2014" name="Nat. Commun.">
        <title>The tobacco genome sequence and its comparison with those of tomato and potato.</title>
        <authorList>
            <person name="Sierro N."/>
            <person name="Battey J.N."/>
            <person name="Ouadi S."/>
            <person name="Bakaher N."/>
            <person name="Bovet L."/>
            <person name="Willig A."/>
            <person name="Goepfert S."/>
            <person name="Peitsch M.C."/>
            <person name="Ivanov N.V."/>
        </authorList>
    </citation>
    <scope>NUCLEOTIDE SEQUENCE [LARGE SCALE GENOMIC DNA]</scope>
</reference>
<gene>
    <name evidence="2" type="primary">LOC107766153</name>
</gene>
<reference evidence="2" key="2">
    <citation type="submission" date="2025-08" db="UniProtKB">
        <authorList>
            <consortium name="RefSeq"/>
        </authorList>
    </citation>
    <scope>IDENTIFICATION</scope>
    <source>
        <tissue evidence="2">Leaf</tissue>
    </source>
</reference>
<protein>
    <submittedName>
        <fullName evidence="2">Uncharacterized protein LOC107766153</fullName>
    </submittedName>
</protein>
<evidence type="ECO:0000313" key="1">
    <source>
        <dbReference type="Proteomes" id="UP000790787"/>
    </source>
</evidence>
<keyword evidence="1" id="KW-1185">Reference proteome</keyword>